<dbReference type="PANTHER" id="PTHR23506">
    <property type="entry name" value="GH10249P"/>
    <property type="match status" value="1"/>
</dbReference>
<feature type="transmembrane region" description="Helical" evidence="6">
    <location>
        <begin position="75"/>
        <end position="96"/>
    </location>
</feature>
<dbReference type="InterPro" id="IPR011701">
    <property type="entry name" value="MFS"/>
</dbReference>
<feature type="transmembrane region" description="Helical" evidence="6">
    <location>
        <begin position="128"/>
        <end position="151"/>
    </location>
</feature>
<dbReference type="Gene3D" id="1.20.1250.20">
    <property type="entry name" value="MFS general substrate transporter like domains"/>
    <property type="match status" value="2"/>
</dbReference>
<dbReference type="InterPro" id="IPR050930">
    <property type="entry name" value="MFS_Vesicular_Transporter"/>
</dbReference>
<evidence type="ECO:0000256" key="3">
    <source>
        <dbReference type="ARBA" id="ARBA00022692"/>
    </source>
</evidence>
<proteinExistence type="predicted"/>
<feature type="transmembrane region" description="Helical" evidence="6">
    <location>
        <begin position="392"/>
        <end position="410"/>
    </location>
</feature>
<evidence type="ECO:0000313" key="8">
    <source>
        <dbReference type="EMBL" id="CAD8748130.1"/>
    </source>
</evidence>
<reference evidence="8" key="1">
    <citation type="submission" date="2021-01" db="EMBL/GenBank/DDBJ databases">
        <authorList>
            <person name="Corre E."/>
            <person name="Pelletier E."/>
            <person name="Niang G."/>
            <person name="Scheremetjew M."/>
            <person name="Finn R."/>
            <person name="Kale V."/>
            <person name="Holt S."/>
            <person name="Cochrane G."/>
            <person name="Meng A."/>
            <person name="Brown T."/>
            <person name="Cohen L."/>
        </authorList>
    </citation>
    <scope>NUCLEOTIDE SEQUENCE</scope>
    <source>
        <strain evidence="8">CCMP441</strain>
    </source>
</reference>
<dbReference type="Pfam" id="PF07690">
    <property type="entry name" value="MFS_1"/>
    <property type="match status" value="1"/>
</dbReference>
<evidence type="ECO:0000256" key="2">
    <source>
        <dbReference type="ARBA" id="ARBA00022448"/>
    </source>
</evidence>
<evidence type="ECO:0000259" key="7">
    <source>
        <dbReference type="PROSITE" id="PS50850"/>
    </source>
</evidence>
<dbReference type="GO" id="GO:0022857">
    <property type="term" value="F:transmembrane transporter activity"/>
    <property type="evidence" value="ECO:0007669"/>
    <property type="project" value="InterPro"/>
</dbReference>
<sequence>MDPDSEQKAEGSFLLRAGNLAAGTFNANVEDKERKVAFAVICSSIFLSGFLYTFLIPLVPSYHLIEGAFFSTAEVALLFASFSFGAAMGTPLTLFLAGHVKCWMMIATAQVVFFFNCVMFMAGSSFPILFLSRTIGGVGATFLHSGSIAMLETLFPASERGNRFVIVYFCGGFGLTMGPLIGGSLSSDGAFWPCLLAALVLAGLFAATMMFLKDNDSEFTKMEPLMPHVKDPQTMLSLTSLVLVSATVAFSEVILPLHLDVAFNTSASALGGLMMIAAIAYIFVANVAALVSEKINRNVLMGGGLAANGVAFFALFSPESLAVEVVPVMLLGCSASVVYTGCFLRLVDSVGQGDARSPALQQLSFVAHNVGAFLGPALLGASVHMFGLEAAAYGYGFIAVCAGAAIGWYAKKTASLDDEPSINASALVDFQLLFTL</sequence>
<dbReference type="GO" id="GO:0016020">
    <property type="term" value="C:membrane"/>
    <property type="evidence" value="ECO:0007669"/>
    <property type="project" value="UniProtKB-SubCell"/>
</dbReference>
<feature type="transmembrane region" description="Helical" evidence="6">
    <location>
        <begin position="36"/>
        <end position="55"/>
    </location>
</feature>
<evidence type="ECO:0000256" key="1">
    <source>
        <dbReference type="ARBA" id="ARBA00004141"/>
    </source>
</evidence>
<evidence type="ECO:0000256" key="5">
    <source>
        <dbReference type="ARBA" id="ARBA00023136"/>
    </source>
</evidence>
<gene>
    <name evidence="8" type="ORF">HAND1043_LOCUS14627</name>
</gene>
<feature type="transmembrane region" description="Helical" evidence="6">
    <location>
        <begin position="365"/>
        <end position="386"/>
    </location>
</feature>
<dbReference type="InterPro" id="IPR036259">
    <property type="entry name" value="MFS_trans_sf"/>
</dbReference>
<dbReference type="InterPro" id="IPR020846">
    <property type="entry name" value="MFS_dom"/>
</dbReference>
<keyword evidence="4 6" id="KW-1133">Transmembrane helix</keyword>
<feature type="transmembrane region" description="Helical" evidence="6">
    <location>
        <begin position="298"/>
        <end position="316"/>
    </location>
</feature>
<feature type="transmembrane region" description="Helical" evidence="6">
    <location>
        <begin position="267"/>
        <end position="291"/>
    </location>
</feature>
<dbReference type="SUPFAM" id="SSF103473">
    <property type="entry name" value="MFS general substrate transporter"/>
    <property type="match status" value="1"/>
</dbReference>
<name>A0A6U4RST5_HEMAN</name>
<dbReference type="PANTHER" id="PTHR23506:SF26">
    <property type="entry name" value="MFS-TYPE TRANSPORTER SLC18B1"/>
    <property type="match status" value="1"/>
</dbReference>
<dbReference type="PROSITE" id="PS50850">
    <property type="entry name" value="MFS"/>
    <property type="match status" value="1"/>
</dbReference>
<dbReference type="EMBL" id="HBFK01023650">
    <property type="protein sequence ID" value="CAD8748130.1"/>
    <property type="molecule type" value="Transcribed_RNA"/>
</dbReference>
<feature type="transmembrane region" description="Helical" evidence="6">
    <location>
        <begin position="322"/>
        <end position="344"/>
    </location>
</feature>
<feature type="transmembrane region" description="Helical" evidence="6">
    <location>
        <begin position="233"/>
        <end position="255"/>
    </location>
</feature>
<keyword evidence="3 6" id="KW-0812">Transmembrane</keyword>
<feature type="transmembrane region" description="Helical" evidence="6">
    <location>
        <begin position="190"/>
        <end position="212"/>
    </location>
</feature>
<evidence type="ECO:0000256" key="4">
    <source>
        <dbReference type="ARBA" id="ARBA00022989"/>
    </source>
</evidence>
<keyword evidence="5 6" id="KW-0472">Membrane</keyword>
<organism evidence="8">
    <name type="scientific">Hemiselmis andersenii</name>
    <name type="common">Cryptophyte alga</name>
    <dbReference type="NCBI Taxonomy" id="464988"/>
    <lineage>
        <taxon>Eukaryota</taxon>
        <taxon>Cryptophyceae</taxon>
        <taxon>Cryptomonadales</taxon>
        <taxon>Hemiselmidaceae</taxon>
        <taxon>Hemiselmis</taxon>
    </lineage>
</organism>
<comment type="subcellular location">
    <subcellularLocation>
        <location evidence="1">Membrane</location>
        <topology evidence="1">Multi-pass membrane protein</topology>
    </subcellularLocation>
</comment>
<evidence type="ECO:0000256" key="6">
    <source>
        <dbReference type="SAM" id="Phobius"/>
    </source>
</evidence>
<accession>A0A6U4RST5</accession>
<feature type="transmembrane region" description="Helical" evidence="6">
    <location>
        <begin position="163"/>
        <end position="184"/>
    </location>
</feature>
<keyword evidence="2" id="KW-0813">Transport</keyword>
<dbReference type="AlphaFoldDB" id="A0A6U4RST5"/>
<protein>
    <recommendedName>
        <fullName evidence="7">Major facilitator superfamily (MFS) profile domain-containing protein</fullName>
    </recommendedName>
</protein>
<feature type="domain" description="Major facilitator superfamily (MFS) profile" evidence="7">
    <location>
        <begin position="37"/>
        <end position="414"/>
    </location>
</feature>